<dbReference type="SUPFAM" id="SSF48366">
    <property type="entry name" value="Ras GEF"/>
    <property type="match status" value="1"/>
</dbReference>
<dbReference type="Gene3D" id="2.30.29.30">
    <property type="entry name" value="Pleckstrin-homology domain (PH domain)/Phosphotyrosine-binding domain (PTB)"/>
    <property type="match status" value="1"/>
</dbReference>
<dbReference type="PRINTS" id="PR00620">
    <property type="entry name" value="HISTONEH2A"/>
</dbReference>
<evidence type="ECO:0000313" key="6">
    <source>
        <dbReference type="Proteomes" id="UP000325440"/>
    </source>
</evidence>
<dbReference type="GO" id="GO:0046982">
    <property type="term" value="F:protein heterodimerization activity"/>
    <property type="evidence" value="ECO:0007669"/>
    <property type="project" value="InterPro"/>
</dbReference>
<dbReference type="PANTHER" id="PTHR45834">
    <property type="entry name" value="RHO GUANINE NUCLEOTIDE EXCHANGE FACTOR 9-RELATED"/>
    <property type="match status" value="1"/>
</dbReference>
<dbReference type="Gene3D" id="1.20.870.10">
    <property type="entry name" value="Son of sevenless (SoS) protein Chain: S domain 1"/>
    <property type="match status" value="1"/>
</dbReference>
<evidence type="ECO:0000259" key="2">
    <source>
        <dbReference type="PROSITE" id="PS50003"/>
    </source>
</evidence>
<dbReference type="GO" id="GO:0000786">
    <property type="term" value="C:nucleosome"/>
    <property type="evidence" value="ECO:0007669"/>
    <property type="project" value="InterPro"/>
</dbReference>
<dbReference type="InterPro" id="IPR035899">
    <property type="entry name" value="DBL_dom_sf"/>
</dbReference>
<dbReference type="SMART" id="SM00229">
    <property type="entry name" value="RasGEFN"/>
    <property type="match status" value="1"/>
</dbReference>
<dbReference type="Gene3D" id="1.20.900.10">
    <property type="entry name" value="Dbl homology (DH) domain"/>
    <property type="match status" value="1"/>
</dbReference>
<dbReference type="AlphaFoldDB" id="A0A5E4MHL0"/>
<dbReference type="GO" id="GO:0005085">
    <property type="term" value="F:guanyl-nucleotide exchange factor activity"/>
    <property type="evidence" value="ECO:0007669"/>
    <property type="project" value="UniProtKB-KW"/>
</dbReference>
<feature type="non-terminal residue" evidence="5">
    <location>
        <position position="765"/>
    </location>
</feature>
<dbReference type="GO" id="GO:0030527">
    <property type="term" value="F:structural constituent of chromatin"/>
    <property type="evidence" value="ECO:0007669"/>
    <property type="project" value="InterPro"/>
</dbReference>
<accession>A0A5E4MHL0</accession>
<evidence type="ECO:0000313" key="5">
    <source>
        <dbReference type="EMBL" id="VVC30858.1"/>
    </source>
</evidence>
<dbReference type="CDD" id="cd06224">
    <property type="entry name" value="REM"/>
    <property type="match status" value="1"/>
</dbReference>
<dbReference type="SUPFAM" id="SSF48065">
    <property type="entry name" value="DBL homology domain (DH-domain)"/>
    <property type="match status" value="1"/>
</dbReference>
<feature type="domain" description="N-terminal Ras-GEF" evidence="4">
    <location>
        <begin position="609"/>
        <end position="746"/>
    </location>
</feature>
<dbReference type="InterPro" id="IPR011993">
    <property type="entry name" value="PH-like_dom_sf"/>
</dbReference>
<dbReference type="PANTHER" id="PTHR45834:SF3">
    <property type="entry name" value="RHO GUANINE NUCLEOTIDE EXCHANGE FACTOR 3, ISOFORM L"/>
    <property type="match status" value="1"/>
</dbReference>
<dbReference type="InterPro" id="IPR053086">
    <property type="entry name" value="RhoGEF_domain"/>
</dbReference>
<dbReference type="SUPFAM" id="SSF47113">
    <property type="entry name" value="Histone-fold"/>
    <property type="match status" value="1"/>
</dbReference>
<dbReference type="Gene3D" id="1.10.20.10">
    <property type="entry name" value="Histone, subunit A"/>
    <property type="match status" value="1"/>
</dbReference>
<dbReference type="PROSITE" id="PS50212">
    <property type="entry name" value="RASGEF_NTER"/>
    <property type="match status" value="1"/>
</dbReference>
<dbReference type="SMART" id="SM00325">
    <property type="entry name" value="RhoGEF"/>
    <property type="match status" value="1"/>
</dbReference>
<feature type="domain" description="DH" evidence="3">
    <location>
        <begin position="209"/>
        <end position="308"/>
    </location>
</feature>
<evidence type="ECO:0000259" key="3">
    <source>
        <dbReference type="PROSITE" id="PS50010"/>
    </source>
</evidence>
<dbReference type="Proteomes" id="UP000325440">
    <property type="component" value="Unassembled WGS sequence"/>
</dbReference>
<protein>
    <submittedName>
        <fullName evidence="5">Histone H2A/H2B/H3,Ras-like guanine nucleotide exchange factor, N-terminal,Dbl homology (DH) domain,PH</fullName>
    </submittedName>
</protein>
<keyword evidence="6" id="KW-1185">Reference proteome</keyword>
<reference evidence="5 6" key="1">
    <citation type="submission" date="2019-08" db="EMBL/GenBank/DDBJ databases">
        <authorList>
            <person name="Alioto T."/>
            <person name="Alioto T."/>
            <person name="Gomez Garrido J."/>
        </authorList>
    </citation>
    <scope>NUCLEOTIDE SEQUENCE [LARGE SCALE GENOMIC DNA]</scope>
</reference>
<dbReference type="InterPro" id="IPR009072">
    <property type="entry name" value="Histone-fold"/>
</dbReference>
<dbReference type="CDD" id="cd22915">
    <property type="entry name" value="HFD_SOS1_rpt2"/>
    <property type="match status" value="1"/>
</dbReference>
<dbReference type="CDD" id="cd22914">
    <property type="entry name" value="HFD_SOS1_rpt1"/>
    <property type="match status" value="1"/>
</dbReference>
<dbReference type="SUPFAM" id="SSF50729">
    <property type="entry name" value="PH domain-like"/>
    <property type="match status" value="1"/>
</dbReference>
<dbReference type="Pfam" id="PF00618">
    <property type="entry name" value="RasGEF_N"/>
    <property type="match status" value="1"/>
</dbReference>
<organism evidence="5 6">
    <name type="scientific">Cinara cedri</name>
    <dbReference type="NCBI Taxonomy" id="506608"/>
    <lineage>
        <taxon>Eukaryota</taxon>
        <taxon>Metazoa</taxon>
        <taxon>Ecdysozoa</taxon>
        <taxon>Arthropoda</taxon>
        <taxon>Hexapoda</taxon>
        <taxon>Insecta</taxon>
        <taxon>Pterygota</taxon>
        <taxon>Neoptera</taxon>
        <taxon>Paraneoptera</taxon>
        <taxon>Hemiptera</taxon>
        <taxon>Sternorrhyncha</taxon>
        <taxon>Aphidomorpha</taxon>
        <taxon>Aphidoidea</taxon>
        <taxon>Aphididae</taxon>
        <taxon>Lachninae</taxon>
        <taxon>Cinara</taxon>
    </lineage>
</organism>
<dbReference type="InterPro" id="IPR000651">
    <property type="entry name" value="Ras-like_Gua-exchang_fac_N"/>
</dbReference>
<keyword evidence="1" id="KW-0344">Guanine-nucleotide releasing factor</keyword>
<dbReference type="EMBL" id="CABPRJ010000544">
    <property type="protein sequence ID" value="VVC30858.1"/>
    <property type="molecule type" value="Genomic_DNA"/>
</dbReference>
<evidence type="ECO:0000256" key="1">
    <source>
        <dbReference type="PROSITE-ProRule" id="PRU00135"/>
    </source>
</evidence>
<dbReference type="OrthoDB" id="546434at2759"/>
<dbReference type="CDD" id="cd01261">
    <property type="entry name" value="PH_SOS"/>
    <property type="match status" value="1"/>
</dbReference>
<dbReference type="InterPro" id="IPR000219">
    <property type="entry name" value="DH_dom"/>
</dbReference>
<name>A0A5E4MHL0_9HEMI</name>
<dbReference type="InterPro" id="IPR023578">
    <property type="entry name" value="Ras_GEF_dom_sf"/>
</dbReference>
<dbReference type="Pfam" id="PF00621">
    <property type="entry name" value="RhoGEF"/>
    <property type="match status" value="1"/>
</dbReference>
<sequence length="765" mass="88285">MVSLSLTLEEIEKCICIQCSSLKWKGLLVGSLKKVIEQVHPSLTASDEALEYVEMLVVQCLEILTLRPSPPHTVHDIEDQVKRSFPKPIDEWAIKDAKESFEKNKKKNPLVLPADKIHNLIQKEILQYKLDYQVTLYITAVLEYIAADILKLAGNYVKNIHRVEIGFQDLRIAICGDKVLMDLFGQHDDNSDLDLSDLGIDKIQRTSTTYEEVIRDLMHDERQLVRDLHLILKIFKEEIDRIIPTGSSQELDSMFNNITDICKATGLFLSSIEDILEIAEDKSATVGCCIEELAEAAEFDVFARYANDIVKKQCRNIFWNLIGKPEVSNLLQSAGYGFKEAVKYYFPKLLLLPLWHCILYFEYIKILHQLSPSQLDKECLEQVEGILRPLQLQMTSAANKVNLPDNVKEFGLKINATPRRLLAIEKLNEMQKAIDGWDGKDMGQCCTEFIREGLLIKVSSGGKRCSERKAILFDGVLLLCKSNNRRTSVSVSSQLVGGLSEFKLKEKLFIRKVEIIDREDTEETKNFFEIAPRLQPPVILVANTFQDKANWMADLVMLNTKSMLDRTLNSILLDEDKKFPLRLPSIEEYRFVEPDSRSNIIFEEKENNGVPLIKGAILLKLIERLTYHIYADPKFVKTFLTTYRSFCLPHELLDLLIERYNIPEPFGITMDSISLRDENKRFKKEYLIPVQFRVLNVIRHWVDYHYYDYQRDPDLLDKLHTFLYSINGKSMKKWADSVIKIMQRKTTEAQKEITFAFDSPPPPIE</sequence>
<dbReference type="PROSITE" id="PS50003">
    <property type="entry name" value="PH_DOMAIN"/>
    <property type="match status" value="1"/>
</dbReference>
<dbReference type="GO" id="GO:0005829">
    <property type="term" value="C:cytosol"/>
    <property type="evidence" value="ECO:0007669"/>
    <property type="project" value="TreeGrafter"/>
</dbReference>
<dbReference type="InterPro" id="IPR001849">
    <property type="entry name" value="PH_domain"/>
</dbReference>
<feature type="domain" description="PH" evidence="2">
    <location>
        <begin position="448"/>
        <end position="560"/>
    </location>
</feature>
<dbReference type="SMART" id="SM00233">
    <property type="entry name" value="PH"/>
    <property type="match status" value="1"/>
</dbReference>
<dbReference type="InterPro" id="IPR002119">
    <property type="entry name" value="Histone_H2A"/>
</dbReference>
<proteinExistence type="predicted"/>
<dbReference type="PROSITE" id="PS50010">
    <property type="entry name" value="DH_2"/>
    <property type="match status" value="1"/>
</dbReference>
<dbReference type="GO" id="GO:0003677">
    <property type="term" value="F:DNA binding"/>
    <property type="evidence" value="ECO:0007669"/>
    <property type="project" value="InterPro"/>
</dbReference>
<gene>
    <name evidence="5" type="ORF">CINCED_3A011749</name>
</gene>
<dbReference type="Pfam" id="PF00169">
    <property type="entry name" value="PH"/>
    <property type="match status" value="1"/>
</dbReference>
<evidence type="ECO:0000259" key="4">
    <source>
        <dbReference type="PROSITE" id="PS50212"/>
    </source>
</evidence>
<dbReference type="Gene3D" id="6.10.250.3060">
    <property type="match status" value="1"/>
</dbReference>